<dbReference type="EMBL" id="BOPG01000085">
    <property type="protein sequence ID" value="GIJ62962.1"/>
    <property type="molecule type" value="Genomic_DNA"/>
</dbReference>
<dbReference type="RefSeq" id="WP_204008928.1">
    <property type="nucleotide sequence ID" value="NZ_BOPG01000085.1"/>
</dbReference>
<accession>A0A8J3ZHE7</accession>
<evidence type="ECO:0000313" key="2">
    <source>
        <dbReference type="EMBL" id="GIJ62962.1"/>
    </source>
</evidence>
<keyword evidence="1" id="KW-0812">Transmembrane</keyword>
<feature type="transmembrane region" description="Helical" evidence="1">
    <location>
        <begin position="12"/>
        <end position="32"/>
    </location>
</feature>
<dbReference type="Proteomes" id="UP000612585">
    <property type="component" value="Unassembled WGS sequence"/>
</dbReference>
<feature type="transmembrane region" description="Helical" evidence="1">
    <location>
        <begin position="173"/>
        <end position="194"/>
    </location>
</feature>
<name>A0A8J3ZHE7_9ACTN</name>
<keyword evidence="3" id="KW-1185">Reference proteome</keyword>
<evidence type="ECO:0000313" key="3">
    <source>
        <dbReference type="Proteomes" id="UP000612585"/>
    </source>
</evidence>
<proteinExistence type="predicted"/>
<evidence type="ECO:0000256" key="1">
    <source>
        <dbReference type="SAM" id="Phobius"/>
    </source>
</evidence>
<feature type="transmembrane region" description="Helical" evidence="1">
    <location>
        <begin position="96"/>
        <end position="117"/>
    </location>
</feature>
<keyword evidence="1" id="KW-1133">Transmembrane helix</keyword>
<feature type="transmembrane region" description="Helical" evidence="1">
    <location>
        <begin position="283"/>
        <end position="303"/>
    </location>
</feature>
<dbReference type="AlphaFoldDB" id="A0A8J3ZHE7"/>
<organism evidence="2 3">
    <name type="scientific">Virgisporangium aurantiacum</name>
    <dbReference type="NCBI Taxonomy" id="175570"/>
    <lineage>
        <taxon>Bacteria</taxon>
        <taxon>Bacillati</taxon>
        <taxon>Actinomycetota</taxon>
        <taxon>Actinomycetes</taxon>
        <taxon>Micromonosporales</taxon>
        <taxon>Micromonosporaceae</taxon>
        <taxon>Virgisporangium</taxon>
    </lineage>
</organism>
<feature type="transmembrane region" description="Helical" evidence="1">
    <location>
        <begin position="229"/>
        <end position="249"/>
    </location>
</feature>
<feature type="transmembrane region" description="Helical" evidence="1">
    <location>
        <begin position="256"/>
        <end position="277"/>
    </location>
</feature>
<comment type="caution">
    <text evidence="2">The sequence shown here is derived from an EMBL/GenBank/DDBJ whole genome shotgun (WGS) entry which is preliminary data.</text>
</comment>
<protein>
    <submittedName>
        <fullName evidence="2">Uncharacterized protein</fullName>
    </submittedName>
</protein>
<reference evidence="2" key="1">
    <citation type="submission" date="2021-01" db="EMBL/GenBank/DDBJ databases">
        <title>Whole genome shotgun sequence of Virgisporangium aurantiacum NBRC 16421.</title>
        <authorList>
            <person name="Komaki H."/>
            <person name="Tamura T."/>
        </authorList>
    </citation>
    <scope>NUCLEOTIDE SEQUENCE</scope>
    <source>
        <strain evidence="2">NBRC 16421</strain>
    </source>
</reference>
<sequence length="315" mass="33658">MVRQVIGDGVPLLLLTAWGLAFAGGFAMFLAASGEFLPHDIRYLKMSAAELCSVADCRVVEFMIHDRAAFGGALFGIGVLYAYLALFPLRRGEAWAWWLLLFSGITGFASFFAYLGYGYLDTWHGIGSLLLLPVYLLGMARSRRIIQPWNGPLVLLTTGRLPDLRSRQGLGKACLLLGAGGTTIGGLVILGVGLTDVFVPEDLAFMRVTVDDLHRISPRLVPLIAHDRVGFGAAVGVIGATALTCLWCAPSSRAQWETLCISGLVSLTAAIGIHRAIGYTDHGHLAPVLAAATSTIIGLVLTFPKTGRPTPQRPT</sequence>
<feature type="transmembrane region" description="Helical" evidence="1">
    <location>
        <begin position="68"/>
        <end position="89"/>
    </location>
</feature>
<gene>
    <name evidence="2" type="ORF">Vau01_104780</name>
</gene>
<feature type="transmembrane region" description="Helical" evidence="1">
    <location>
        <begin position="123"/>
        <end position="140"/>
    </location>
</feature>
<keyword evidence="1" id="KW-0472">Membrane</keyword>